<name>A0A481W5V4_9CAUD</name>
<sequence>MALSNMSNFAYNVLHSQLEYIARAWVCWFTPEEHEAMKELDGIKLSIANTALCKAYRFDVKVGAGQVSFYVNYLAGEYHSCSSSSSGTLGVFSASLEALQTLTLAMLKRLEQYARDNNFSPDNLAH</sequence>
<dbReference type="Proteomes" id="UP000294134">
    <property type="component" value="Segment"/>
</dbReference>
<protein>
    <submittedName>
        <fullName evidence="1">Uncharacterized protein</fullName>
    </submittedName>
</protein>
<dbReference type="EMBL" id="MK552327">
    <property type="protein sequence ID" value="QBJ02763.1"/>
    <property type="molecule type" value="Genomic_DNA"/>
</dbReference>
<gene>
    <name evidence="1" type="ORF">PSA21_237</name>
</gene>
<evidence type="ECO:0000313" key="1">
    <source>
        <dbReference type="EMBL" id="QBJ02763.1"/>
    </source>
</evidence>
<evidence type="ECO:0000313" key="2">
    <source>
        <dbReference type="Proteomes" id="UP000294134"/>
    </source>
</evidence>
<keyword evidence="2" id="KW-1185">Reference proteome</keyword>
<proteinExistence type="predicted"/>
<organism evidence="1 2">
    <name type="scientific">Pseudomonas phage Psa21</name>
    <dbReference type="NCBI Taxonomy" id="2530023"/>
    <lineage>
        <taxon>Viruses</taxon>
        <taxon>Duplodnaviria</taxon>
        <taxon>Heunggongvirae</taxon>
        <taxon>Uroviricota</taxon>
        <taxon>Caudoviricetes</taxon>
        <taxon>Chimalliviridae</taxon>
        <taxon>Tepukevirus</taxon>
        <taxon>Tepukevirus Psa21</taxon>
    </lineage>
</organism>
<reference evidence="1 2" key="1">
    <citation type="submission" date="2019-02" db="EMBL/GenBank/DDBJ databases">
        <authorList>
            <person name="Frampton R.A."/>
            <person name="Wojtus J.K."/>
            <person name="Fineran P.C."/>
            <person name="Hendrickson H.L."/>
        </authorList>
    </citation>
    <scope>NUCLEOTIDE SEQUENCE [LARGE SCALE GENOMIC DNA]</scope>
</reference>
<accession>A0A481W5V4</accession>